<sequence>MMMNAAKVSERIESSFSVEAILDLKLNDEDIQVVPQGAFSGENPNKSRASAWINGDGMYRTYEIYAESESEEFVGAYGCQSASGEFIQVYAQSGFEKQVEANADDDNTSSQQEEADIVTGAGDGEEEEKEKDDGKQPVQEEEADADDSGTNRQSDVEQQEADNVTGAHKEEQEVEEDVRKQPVQVKDADTITGTGEEEEEEAARGHQVQENPRVEEYLVTKIEPTKTQINSSAPISTFNPYDVLGKKVNDVDDDEEDENNQPTA</sequence>
<organism evidence="2 3">
    <name type="scientific">Papaver somniferum</name>
    <name type="common">Opium poppy</name>
    <dbReference type="NCBI Taxonomy" id="3469"/>
    <lineage>
        <taxon>Eukaryota</taxon>
        <taxon>Viridiplantae</taxon>
        <taxon>Streptophyta</taxon>
        <taxon>Embryophyta</taxon>
        <taxon>Tracheophyta</taxon>
        <taxon>Spermatophyta</taxon>
        <taxon>Magnoliopsida</taxon>
        <taxon>Ranunculales</taxon>
        <taxon>Papaveraceae</taxon>
        <taxon>Papaveroideae</taxon>
        <taxon>Papaver</taxon>
    </lineage>
</organism>
<keyword evidence="3" id="KW-1185">Reference proteome</keyword>
<reference evidence="2 3" key="1">
    <citation type="journal article" date="2018" name="Science">
        <title>The opium poppy genome and morphinan production.</title>
        <authorList>
            <person name="Guo L."/>
            <person name="Winzer T."/>
            <person name="Yang X."/>
            <person name="Li Y."/>
            <person name="Ning Z."/>
            <person name="He Z."/>
            <person name="Teodor R."/>
            <person name="Lu Y."/>
            <person name="Bowser T.A."/>
            <person name="Graham I.A."/>
            <person name="Ye K."/>
        </authorList>
    </citation>
    <scope>NUCLEOTIDE SEQUENCE [LARGE SCALE GENOMIC DNA]</scope>
    <source>
        <strain evidence="3">cv. HN1</strain>
        <tissue evidence="2">Leaves</tissue>
    </source>
</reference>
<feature type="region of interest" description="Disordered" evidence="1">
    <location>
        <begin position="102"/>
        <end position="264"/>
    </location>
</feature>
<dbReference type="EMBL" id="CM010719">
    <property type="protein sequence ID" value="RZC60064.1"/>
    <property type="molecule type" value="Genomic_DNA"/>
</dbReference>
<name>A0A4Y7JFZ2_PAPSO</name>
<feature type="compositionally biased region" description="Polar residues" evidence="1">
    <location>
        <begin position="225"/>
        <end position="239"/>
    </location>
</feature>
<dbReference type="AlphaFoldDB" id="A0A4Y7JFZ2"/>
<accession>A0A4Y7JFZ2</accession>
<evidence type="ECO:0000313" key="2">
    <source>
        <dbReference type="EMBL" id="RZC60064.1"/>
    </source>
</evidence>
<dbReference type="Gramene" id="RZC60064">
    <property type="protein sequence ID" value="RZC60064"/>
    <property type="gene ID" value="C5167_021816"/>
</dbReference>
<protein>
    <submittedName>
        <fullName evidence="2">Uncharacterized protein</fullName>
    </submittedName>
</protein>
<evidence type="ECO:0000256" key="1">
    <source>
        <dbReference type="SAM" id="MobiDB-lite"/>
    </source>
</evidence>
<evidence type="ECO:0000313" key="3">
    <source>
        <dbReference type="Proteomes" id="UP000316621"/>
    </source>
</evidence>
<gene>
    <name evidence="2" type="ORF">C5167_021816</name>
</gene>
<dbReference type="Proteomes" id="UP000316621">
    <property type="component" value="Chromosome 5"/>
</dbReference>
<feature type="compositionally biased region" description="Acidic residues" evidence="1">
    <location>
        <begin position="251"/>
        <end position="264"/>
    </location>
</feature>
<proteinExistence type="predicted"/>